<dbReference type="FunFam" id="1.10.10.10:FF:000357">
    <property type="entry name" value="Caffeic acid 3-O-methyltransferase"/>
    <property type="match status" value="1"/>
</dbReference>
<keyword evidence="2" id="KW-0808">Transferase</keyword>
<dbReference type="PANTHER" id="PTHR11746">
    <property type="entry name" value="O-METHYLTRANSFERASE"/>
    <property type="match status" value="1"/>
</dbReference>
<dbReference type="EMBL" id="JAKUCV010004139">
    <property type="protein sequence ID" value="KAJ4836385.1"/>
    <property type="molecule type" value="Genomic_DNA"/>
</dbReference>
<dbReference type="InterPro" id="IPR036388">
    <property type="entry name" value="WH-like_DNA-bd_sf"/>
</dbReference>
<dbReference type="InterPro" id="IPR036390">
    <property type="entry name" value="WH_DNA-bd_sf"/>
</dbReference>
<dbReference type="InterPro" id="IPR012967">
    <property type="entry name" value="COMT_dimerisation"/>
</dbReference>
<dbReference type="Pfam" id="PF08100">
    <property type="entry name" value="Dimerisation"/>
    <property type="match status" value="1"/>
</dbReference>
<evidence type="ECO:0000313" key="8">
    <source>
        <dbReference type="Proteomes" id="UP001141552"/>
    </source>
</evidence>
<feature type="domain" description="O-methyltransferase C-terminal" evidence="5">
    <location>
        <begin position="163"/>
        <end position="366"/>
    </location>
</feature>
<keyword evidence="1" id="KW-0489">Methyltransferase</keyword>
<dbReference type="Proteomes" id="UP001141552">
    <property type="component" value="Unassembled WGS sequence"/>
</dbReference>
<evidence type="ECO:0000256" key="3">
    <source>
        <dbReference type="ARBA" id="ARBA00022691"/>
    </source>
</evidence>
<sequence length="384" mass="42034">MSTPPETFSQLANQVNKNFSYAIQLALGSVLPMAMKTAFELGIFEIIAKAGAAAKLSVMDIGAKLPTNNPDAPNMLDRILRLLVSHSVLACSHATDSQGIQTRLYSLLPVAEFFVADADGVSLGPLLTLLQDKVYLESWPALKDAVLDGGIAFDRVHGMHVPALKDAVLDGGIAFDRVHGMHVYEYPKNDPGFGRNFNMAVMNHSTIVIRKLLESYKGFEQIKQLIDIGGGLGLTLNIITSKYPHIKGVNFDLPRVIEEAQSYPGVEHVAGDMFESVPEGEAMFMKWILHNWSDEYCLKLLKNCHKALAADGKLIVMDAVVPVMPDSSVADKEIAHMDVFMMAQDHGGKERTQQEFLTLATGAGFSSVKLVCNVCNFGVMEFYK</sequence>
<dbReference type="Gene3D" id="3.40.50.150">
    <property type="entry name" value="Vaccinia Virus protein VP39"/>
    <property type="match status" value="1"/>
</dbReference>
<dbReference type="AlphaFoldDB" id="A0A9Q0JD64"/>
<feature type="active site" description="Proton acceptor" evidence="4">
    <location>
        <position position="290"/>
    </location>
</feature>
<evidence type="ECO:0000259" key="6">
    <source>
        <dbReference type="Pfam" id="PF08100"/>
    </source>
</evidence>
<reference evidence="7" key="1">
    <citation type="submission" date="2022-02" db="EMBL/GenBank/DDBJ databases">
        <authorList>
            <person name="Henning P.M."/>
            <person name="McCubbin A.G."/>
            <person name="Shore J.S."/>
        </authorList>
    </citation>
    <scope>NUCLEOTIDE SEQUENCE</scope>
    <source>
        <strain evidence="7">F60SS</strain>
        <tissue evidence="7">Leaves</tissue>
    </source>
</reference>
<dbReference type="InterPro" id="IPR001077">
    <property type="entry name" value="COMT_C"/>
</dbReference>
<proteinExistence type="predicted"/>
<evidence type="ECO:0000313" key="7">
    <source>
        <dbReference type="EMBL" id="KAJ4836385.1"/>
    </source>
</evidence>
<dbReference type="PROSITE" id="PS51683">
    <property type="entry name" value="SAM_OMT_II"/>
    <property type="match status" value="1"/>
</dbReference>
<reference evidence="7" key="2">
    <citation type="journal article" date="2023" name="Plants (Basel)">
        <title>Annotation of the Turnera subulata (Passifloraceae) Draft Genome Reveals the S-Locus Evolved after the Divergence of Turneroideae from Passifloroideae in a Stepwise Manner.</title>
        <authorList>
            <person name="Henning P.M."/>
            <person name="Roalson E.H."/>
            <person name="Mir W."/>
            <person name="McCubbin A.G."/>
            <person name="Shore J.S."/>
        </authorList>
    </citation>
    <scope>NUCLEOTIDE SEQUENCE</scope>
    <source>
        <strain evidence="7">F60SS</strain>
    </source>
</reference>
<dbReference type="InterPro" id="IPR029063">
    <property type="entry name" value="SAM-dependent_MTases_sf"/>
</dbReference>
<protein>
    <recommendedName>
        <fullName evidence="9">O-methyltransferase domain-containing protein</fullName>
    </recommendedName>
</protein>
<dbReference type="PIRSF" id="PIRSF005739">
    <property type="entry name" value="O-mtase"/>
    <property type="match status" value="1"/>
</dbReference>
<feature type="domain" description="O-methyltransferase dimerisation" evidence="6">
    <location>
        <begin position="24"/>
        <end position="116"/>
    </location>
</feature>
<dbReference type="GO" id="GO:0008171">
    <property type="term" value="F:O-methyltransferase activity"/>
    <property type="evidence" value="ECO:0007669"/>
    <property type="project" value="InterPro"/>
</dbReference>
<dbReference type="SUPFAM" id="SSF53335">
    <property type="entry name" value="S-adenosyl-L-methionine-dependent methyltransferases"/>
    <property type="match status" value="1"/>
</dbReference>
<keyword evidence="3" id="KW-0949">S-adenosyl-L-methionine</keyword>
<dbReference type="Gene3D" id="1.10.10.10">
    <property type="entry name" value="Winged helix-like DNA-binding domain superfamily/Winged helix DNA-binding domain"/>
    <property type="match status" value="1"/>
</dbReference>
<accession>A0A9Q0JD64</accession>
<dbReference type="InterPro" id="IPR016461">
    <property type="entry name" value="COMT-like"/>
</dbReference>
<keyword evidence="8" id="KW-1185">Reference proteome</keyword>
<evidence type="ECO:0000259" key="5">
    <source>
        <dbReference type="Pfam" id="PF00891"/>
    </source>
</evidence>
<evidence type="ECO:0000256" key="2">
    <source>
        <dbReference type="ARBA" id="ARBA00022679"/>
    </source>
</evidence>
<dbReference type="GO" id="GO:0046983">
    <property type="term" value="F:protein dimerization activity"/>
    <property type="evidence" value="ECO:0007669"/>
    <property type="project" value="InterPro"/>
</dbReference>
<gene>
    <name evidence="7" type="ORF">Tsubulata_013164</name>
</gene>
<dbReference type="OrthoDB" id="1606438at2759"/>
<name>A0A9Q0JD64_9ROSI</name>
<comment type="caution">
    <text evidence="7">The sequence shown here is derived from an EMBL/GenBank/DDBJ whole genome shotgun (WGS) entry which is preliminary data.</text>
</comment>
<evidence type="ECO:0000256" key="4">
    <source>
        <dbReference type="PIRSR" id="PIRSR005739-1"/>
    </source>
</evidence>
<dbReference type="GO" id="GO:0032259">
    <property type="term" value="P:methylation"/>
    <property type="evidence" value="ECO:0007669"/>
    <property type="project" value="UniProtKB-KW"/>
</dbReference>
<dbReference type="Pfam" id="PF00891">
    <property type="entry name" value="Methyltransf_2"/>
    <property type="match status" value="1"/>
</dbReference>
<evidence type="ECO:0000256" key="1">
    <source>
        <dbReference type="ARBA" id="ARBA00022603"/>
    </source>
</evidence>
<organism evidence="7 8">
    <name type="scientific">Turnera subulata</name>
    <dbReference type="NCBI Taxonomy" id="218843"/>
    <lineage>
        <taxon>Eukaryota</taxon>
        <taxon>Viridiplantae</taxon>
        <taxon>Streptophyta</taxon>
        <taxon>Embryophyta</taxon>
        <taxon>Tracheophyta</taxon>
        <taxon>Spermatophyta</taxon>
        <taxon>Magnoliopsida</taxon>
        <taxon>eudicotyledons</taxon>
        <taxon>Gunneridae</taxon>
        <taxon>Pentapetalae</taxon>
        <taxon>rosids</taxon>
        <taxon>fabids</taxon>
        <taxon>Malpighiales</taxon>
        <taxon>Passifloraceae</taxon>
        <taxon>Turnera</taxon>
    </lineage>
</organism>
<dbReference type="SUPFAM" id="SSF46785">
    <property type="entry name" value="Winged helix' DNA-binding domain"/>
    <property type="match status" value="1"/>
</dbReference>
<evidence type="ECO:0008006" key="9">
    <source>
        <dbReference type="Google" id="ProtNLM"/>
    </source>
</evidence>